<evidence type="ECO:0000256" key="1">
    <source>
        <dbReference type="ARBA" id="ARBA00001913"/>
    </source>
</evidence>
<dbReference type="InterPro" id="IPR001343">
    <property type="entry name" value="Hemolysn_Ca-bd"/>
</dbReference>
<protein>
    <submittedName>
        <fullName evidence="7">Calcium-binding protein</fullName>
    </submittedName>
</protein>
<dbReference type="Proteomes" id="UP000500826">
    <property type="component" value="Chromosome"/>
</dbReference>
<sequence length="352" mass="36138">MYTRVSYTAAKYIEGVALYGRARTATGNSADNRLEGNHYSNTLDGLAGADTMQGNGGNDVYHVDDKGDRVIELYADYGTDTVFSSVSFTLSKFVEKLTLTGSASTSGKGNASDNVLRGNAGANKLDGAAGADTLVGGDGNDTYHVDNAGDLVLESGSALGGVDTVLSSVSLALGRDVENLTLTALTALDATGNSSGNVLTGNSRSNVLAGAAAPTRPARTATTRCRAAPTPTAGRRPGKDELSGGSGADRFTYTAASESTRAAFDVITDFTRGADRIDLSRLDANTSTPGVDNWRFIGSAGFGTDATGQLRYAYDSGTGALMLYGSTDADRTAEFAVAVSGHTSLAASDFLF</sequence>
<dbReference type="SUPFAM" id="SSF51120">
    <property type="entry name" value="beta-Roll"/>
    <property type="match status" value="2"/>
</dbReference>
<dbReference type="InterPro" id="IPR011049">
    <property type="entry name" value="Serralysin-like_metalloprot_C"/>
</dbReference>
<comment type="subcellular location">
    <subcellularLocation>
        <location evidence="2">Secreted</location>
    </subcellularLocation>
</comment>
<evidence type="ECO:0000256" key="3">
    <source>
        <dbReference type="ARBA" id="ARBA00022525"/>
    </source>
</evidence>
<feature type="region of interest" description="Disordered" evidence="5">
    <location>
        <begin position="211"/>
        <end position="247"/>
    </location>
</feature>
<organism evidence="7 8">
    <name type="scientific">Ramlibacter terrae</name>
    <dbReference type="NCBI Taxonomy" id="2732511"/>
    <lineage>
        <taxon>Bacteria</taxon>
        <taxon>Pseudomonadati</taxon>
        <taxon>Pseudomonadota</taxon>
        <taxon>Betaproteobacteria</taxon>
        <taxon>Burkholderiales</taxon>
        <taxon>Comamonadaceae</taxon>
        <taxon>Ramlibacter</taxon>
    </lineage>
</organism>
<keyword evidence="4" id="KW-0677">Repeat</keyword>
<evidence type="ECO:0000256" key="2">
    <source>
        <dbReference type="ARBA" id="ARBA00004613"/>
    </source>
</evidence>
<keyword evidence="8" id="KW-1185">Reference proteome</keyword>
<accession>A0ABX6P2W9</accession>
<gene>
    <name evidence="7" type="ORF">HK414_14030</name>
</gene>
<name>A0ABX6P2W9_9BURK</name>
<feature type="compositionally biased region" description="Low complexity" evidence="5">
    <location>
        <begin position="211"/>
        <end position="235"/>
    </location>
</feature>
<feature type="domain" description="Peptidase M10 serralysin C-terminal" evidence="6">
    <location>
        <begin position="129"/>
        <end position="351"/>
    </location>
</feature>
<evidence type="ECO:0000259" key="6">
    <source>
        <dbReference type="Pfam" id="PF08548"/>
    </source>
</evidence>
<reference evidence="7 8" key="1">
    <citation type="submission" date="2020-05" db="EMBL/GenBank/DDBJ databases">
        <title>Ramlibacter rhizophilus sp. nov., isolated from rhizosphere soil of national flower Mugunghwa from South Korea.</title>
        <authorList>
            <person name="Zheng-Fei Y."/>
            <person name="Huan T."/>
        </authorList>
    </citation>
    <scope>NUCLEOTIDE SEQUENCE [LARGE SCALE GENOMIC DNA]</scope>
    <source>
        <strain evidence="7 8">H242</strain>
    </source>
</reference>
<comment type="cofactor">
    <cofactor evidence="1">
        <name>Ca(2+)</name>
        <dbReference type="ChEBI" id="CHEBI:29108"/>
    </cofactor>
</comment>
<dbReference type="PRINTS" id="PR00313">
    <property type="entry name" value="CABNDNGRPT"/>
</dbReference>
<keyword evidence="3" id="KW-0964">Secreted</keyword>
<dbReference type="Pfam" id="PF00353">
    <property type="entry name" value="HemolysinCabind"/>
    <property type="match status" value="2"/>
</dbReference>
<evidence type="ECO:0000256" key="5">
    <source>
        <dbReference type="SAM" id="MobiDB-lite"/>
    </source>
</evidence>
<dbReference type="EMBL" id="CP053418">
    <property type="protein sequence ID" value="QJW84461.1"/>
    <property type="molecule type" value="Genomic_DNA"/>
</dbReference>
<evidence type="ECO:0000256" key="4">
    <source>
        <dbReference type="ARBA" id="ARBA00022737"/>
    </source>
</evidence>
<proteinExistence type="predicted"/>
<dbReference type="Pfam" id="PF08548">
    <property type="entry name" value="Peptidase_M10_C"/>
    <property type="match status" value="1"/>
</dbReference>
<evidence type="ECO:0000313" key="8">
    <source>
        <dbReference type="Proteomes" id="UP000500826"/>
    </source>
</evidence>
<dbReference type="Gene3D" id="2.150.10.10">
    <property type="entry name" value="Serralysin-like metalloprotease, C-terminal"/>
    <property type="match status" value="2"/>
</dbReference>
<dbReference type="InterPro" id="IPR013858">
    <property type="entry name" value="Peptidase_M10B_C"/>
</dbReference>
<evidence type="ECO:0000313" key="7">
    <source>
        <dbReference type="EMBL" id="QJW84461.1"/>
    </source>
</evidence>